<dbReference type="Proteomes" id="UP000886657">
    <property type="component" value="Unassembled WGS sequence"/>
</dbReference>
<organism evidence="5 6">
    <name type="scientific">Candidatus Geothrix skivensis</name>
    <dbReference type="NCBI Taxonomy" id="2954439"/>
    <lineage>
        <taxon>Bacteria</taxon>
        <taxon>Pseudomonadati</taxon>
        <taxon>Acidobacteriota</taxon>
        <taxon>Holophagae</taxon>
        <taxon>Holophagales</taxon>
        <taxon>Holophagaceae</taxon>
        <taxon>Geothrix</taxon>
    </lineage>
</organism>
<evidence type="ECO:0000313" key="6">
    <source>
        <dbReference type="Proteomes" id="UP000886657"/>
    </source>
</evidence>
<feature type="domain" description="Phosphate acetyl/butaryl transferase" evidence="4">
    <location>
        <begin position="77"/>
        <end position="297"/>
    </location>
</feature>
<dbReference type="EMBL" id="JADKIO010000005">
    <property type="protein sequence ID" value="MBK9796186.1"/>
    <property type="molecule type" value="Genomic_DNA"/>
</dbReference>
<proteinExistence type="inferred from homology"/>
<keyword evidence="3" id="KW-0012">Acyltransferase</keyword>
<dbReference type="AlphaFoldDB" id="A0A9D7XGF8"/>
<keyword evidence="2" id="KW-0808">Transferase</keyword>
<dbReference type="GO" id="GO:0016746">
    <property type="term" value="F:acyltransferase activity"/>
    <property type="evidence" value="ECO:0007669"/>
    <property type="project" value="UniProtKB-KW"/>
</dbReference>
<accession>A0A9D7XGF8</accession>
<dbReference type="PANTHER" id="PTHR43356">
    <property type="entry name" value="PHOSPHATE ACETYLTRANSFERASE"/>
    <property type="match status" value="1"/>
</dbReference>
<dbReference type="InterPro" id="IPR012147">
    <property type="entry name" value="P_Ac_Bu_trans"/>
</dbReference>
<sequence>MQIRTLDDLIRAVKDRPRKRLVVAWANDAHTLEAVHAAVVSGLVEAIVVGDEPVMVKVCQEHGLNRENFRMVHAATDIEAATKAVAMVRSGETDLLMKGLLSTDKYMRAILSKDQGLMDSGAVLSHVTVMEHPGHAKLLIVGDVAVIPEPEMKEKVAILNYLVRTAQALGIGEPKVAVLSASEQVMPKLSSSVDAAMLSKMAERGQIKGALVDGPMALDVALDPESARIKGITGPVAGEADCLLFPNIEAGNVFYKAGTKLGGAEVAAVVAGARVPCILSSRGDSAKTKLSSIALAALLA</sequence>
<dbReference type="InterPro" id="IPR050500">
    <property type="entry name" value="Phos_Acetyltrans/Butyryltrans"/>
</dbReference>
<evidence type="ECO:0000313" key="5">
    <source>
        <dbReference type="EMBL" id="MBK9796186.1"/>
    </source>
</evidence>
<name>A0A9D7XGF8_9BACT</name>
<reference evidence="5" key="1">
    <citation type="submission" date="2020-10" db="EMBL/GenBank/DDBJ databases">
        <title>Connecting structure to function with the recovery of over 1000 high-quality activated sludge metagenome-assembled genomes encoding full-length rRNA genes using long-read sequencing.</title>
        <authorList>
            <person name="Singleton C.M."/>
            <person name="Petriglieri F."/>
            <person name="Kristensen J.M."/>
            <person name="Kirkegaard R.H."/>
            <person name="Michaelsen T.Y."/>
            <person name="Andersen M.H."/>
            <person name="Karst S.M."/>
            <person name="Dueholm M.S."/>
            <person name="Nielsen P.H."/>
            <person name="Albertsen M."/>
        </authorList>
    </citation>
    <scope>NUCLEOTIDE SEQUENCE</scope>
    <source>
        <strain evidence="5">Skiv_18-Q3-R9-52_MAXAC.067</strain>
    </source>
</reference>
<gene>
    <name evidence="5" type="ORF">IPP58_06780</name>
</gene>
<dbReference type="PIRSF" id="PIRSF000428">
    <property type="entry name" value="P_Ac_trans"/>
    <property type="match status" value="1"/>
</dbReference>
<dbReference type="SUPFAM" id="SSF53659">
    <property type="entry name" value="Isocitrate/Isopropylmalate dehydrogenase-like"/>
    <property type="match status" value="1"/>
</dbReference>
<dbReference type="NCBIfam" id="NF006045">
    <property type="entry name" value="PRK08190.1"/>
    <property type="match status" value="1"/>
</dbReference>
<dbReference type="PANTHER" id="PTHR43356:SF2">
    <property type="entry name" value="PHOSPHATE ACETYLTRANSFERASE"/>
    <property type="match status" value="1"/>
</dbReference>
<comment type="caution">
    <text evidence="5">The sequence shown here is derived from an EMBL/GenBank/DDBJ whole genome shotgun (WGS) entry which is preliminary data.</text>
</comment>
<evidence type="ECO:0000256" key="3">
    <source>
        <dbReference type="ARBA" id="ARBA00023315"/>
    </source>
</evidence>
<dbReference type="InterPro" id="IPR002505">
    <property type="entry name" value="PTA_PTB"/>
</dbReference>
<comment type="similarity">
    <text evidence="1">Belongs to the phosphate acetyltransferase and butyryltransferase family.</text>
</comment>
<dbReference type="Pfam" id="PF01515">
    <property type="entry name" value="PTA_PTB"/>
    <property type="match status" value="1"/>
</dbReference>
<protein>
    <submittedName>
        <fullName evidence="5">Bifunctional enoyl-CoA hydratase/phosphate acetyltransferase</fullName>
    </submittedName>
</protein>
<evidence type="ECO:0000256" key="2">
    <source>
        <dbReference type="ARBA" id="ARBA00022679"/>
    </source>
</evidence>
<evidence type="ECO:0000259" key="4">
    <source>
        <dbReference type="Pfam" id="PF01515"/>
    </source>
</evidence>
<evidence type="ECO:0000256" key="1">
    <source>
        <dbReference type="ARBA" id="ARBA00005656"/>
    </source>
</evidence>
<dbReference type="Gene3D" id="3.40.718.10">
    <property type="entry name" value="Isopropylmalate Dehydrogenase"/>
    <property type="match status" value="1"/>
</dbReference>